<sequence>MSLPSSPRDPGWQATRVPKLAYRKAAPKEEVDQVRNEVREIAIRASDASRTESARSSATRSATPARSSAPTKKKNSVLSGLFTKEPTIMALAQVEADLKAKHGAATPQAVPHVSARKLPDHVPKVNSKWDGVPEVVKQREREEKQRRRTSQQSYSHSANGSARNSTSEQRNHPRRESDAVSGMESWRSPNGTINQCYPPSLYSTSSEDSQEVRGLRSAPSVRSHSLRSPFGSSLPEITAFFPHHKQQPTFTVPQRWQSVTSTATTSTLSSDQSRSDYSQREYYGSTIQAIPEHSSSPITTPREMSPVTPSYVSDRAVSPMQSLPKTDISSTNLATRSKRIVPSQIDAFLAGEARPLELNEDDECKGGNTDLPLRRYQQLLVDRVEPDVAKRPDSSRARLGLRATMVMRTEAAPWEAQDPPTAAPSSPGPAQKGRLPKALALFK</sequence>
<feature type="compositionally biased region" description="Low complexity" evidence="1">
    <location>
        <begin position="419"/>
        <end position="430"/>
    </location>
</feature>
<feature type="compositionally biased region" description="Basic and acidic residues" evidence="1">
    <location>
        <begin position="136"/>
        <end position="145"/>
    </location>
</feature>
<organism evidence="2 3">
    <name type="scientific">Knufia fluminis</name>
    <dbReference type="NCBI Taxonomy" id="191047"/>
    <lineage>
        <taxon>Eukaryota</taxon>
        <taxon>Fungi</taxon>
        <taxon>Dikarya</taxon>
        <taxon>Ascomycota</taxon>
        <taxon>Pezizomycotina</taxon>
        <taxon>Eurotiomycetes</taxon>
        <taxon>Chaetothyriomycetidae</taxon>
        <taxon>Chaetothyriales</taxon>
        <taxon>Trichomeriaceae</taxon>
        <taxon>Knufia</taxon>
    </lineage>
</organism>
<proteinExistence type="predicted"/>
<feature type="region of interest" description="Disordered" evidence="1">
    <location>
        <begin position="101"/>
        <end position="229"/>
    </location>
</feature>
<feature type="compositionally biased region" description="Basic and acidic residues" evidence="1">
    <location>
        <begin position="169"/>
        <end position="178"/>
    </location>
</feature>
<feature type="region of interest" description="Disordered" evidence="1">
    <location>
        <begin position="410"/>
        <end position="443"/>
    </location>
</feature>
<feature type="region of interest" description="Disordered" evidence="1">
    <location>
        <begin position="42"/>
        <end position="81"/>
    </location>
</feature>
<feature type="compositionally biased region" description="Low complexity" evidence="1">
    <location>
        <begin position="54"/>
        <end position="70"/>
    </location>
</feature>
<feature type="compositionally biased region" description="Polar residues" evidence="1">
    <location>
        <begin position="150"/>
        <end position="168"/>
    </location>
</feature>
<dbReference type="AlphaFoldDB" id="A0AAN8ETQ7"/>
<gene>
    <name evidence="2" type="ORF">OHC33_000445</name>
</gene>
<accession>A0AAN8ETQ7</accession>
<comment type="caution">
    <text evidence="2">The sequence shown here is derived from an EMBL/GenBank/DDBJ whole genome shotgun (WGS) entry which is preliminary data.</text>
</comment>
<dbReference type="Proteomes" id="UP001316803">
    <property type="component" value="Unassembled WGS sequence"/>
</dbReference>
<protein>
    <submittedName>
        <fullName evidence="2">Uncharacterized protein</fullName>
    </submittedName>
</protein>
<evidence type="ECO:0000313" key="3">
    <source>
        <dbReference type="Proteomes" id="UP001316803"/>
    </source>
</evidence>
<name>A0AAN8ETQ7_9EURO</name>
<feature type="compositionally biased region" description="Polar residues" evidence="1">
    <location>
        <begin position="187"/>
        <end position="207"/>
    </location>
</feature>
<feature type="compositionally biased region" description="Basic and acidic residues" evidence="1">
    <location>
        <begin position="42"/>
        <end position="53"/>
    </location>
</feature>
<evidence type="ECO:0000313" key="2">
    <source>
        <dbReference type="EMBL" id="KAK5958602.1"/>
    </source>
</evidence>
<evidence type="ECO:0000256" key="1">
    <source>
        <dbReference type="SAM" id="MobiDB-lite"/>
    </source>
</evidence>
<keyword evidence="3" id="KW-1185">Reference proteome</keyword>
<reference evidence="2 3" key="1">
    <citation type="submission" date="2022-12" db="EMBL/GenBank/DDBJ databases">
        <title>Genomic features and morphological characterization of a novel Knufia sp. strain isolated from spacecraft assembly facility.</title>
        <authorList>
            <person name="Teixeira M."/>
            <person name="Chander A.M."/>
            <person name="Stajich J.E."/>
            <person name="Venkateswaran K."/>
        </authorList>
    </citation>
    <scope>NUCLEOTIDE SEQUENCE [LARGE SCALE GENOMIC DNA]</scope>
    <source>
        <strain evidence="2 3">FJI-L2-BK-P2</strain>
    </source>
</reference>
<dbReference type="EMBL" id="JAKLMC020000001">
    <property type="protein sequence ID" value="KAK5958602.1"/>
    <property type="molecule type" value="Genomic_DNA"/>
</dbReference>